<dbReference type="Proteomes" id="UP001492541">
    <property type="component" value="Chromosome"/>
</dbReference>
<keyword evidence="1" id="KW-0812">Transmembrane</keyword>
<feature type="transmembrane region" description="Helical" evidence="1">
    <location>
        <begin position="90"/>
        <end position="111"/>
    </location>
</feature>
<evidence type="ECO:0000313" key="2">
    <source>
        <dbReference type="EMBL" id="XAT62974.1"/>
    </source>
</evidence>
<sequence>MVFNGAVMLLILVAAFANSWQLLGYLVGLSLSLWLVIGAMRENEFGPALPLGITLFIFWGICITLIFKYWAEFRGKFPEFTIAGMHPGFFVLFPLMWLLLFIPGTLSYALLFDRWILSEETWNEFKMKVKGSGGEGNE</sequence>
<proteinExistence type="predicted"/>
<name>A0ABZ3H2W0_GEOAI</name>
<reference evidence="2 3" key="1">
    <citation type="submission" date="2021-11" db="EMBL/GenBank/DDBJ databases">
        <title>Whole genome of Geoglobus acetivorans.</title>
        <authorList>
            <person name="Liu D."/>
        </authorList>
    </citation>
    <scope>NUCLEOTIDE SEQUENCE [LARGE SCALE GENOMIC DNA]</scope>
    <source>
        <strain evidence="2 3">SBH6</strain>
    </source>
</reference>
<evidence type="ECO:0000313" key="3">
    <source>
        <dbReference type="Proteomes" id="UP001492541"/>
    </source>
</evidence>
<dbReference type="GeneID" id="90449392"/>
<keyword evidence="1" id="KW-1133">Transmembrane helix</keyword>
<gene>
    <name evidence="2" type="ORF">LPQ35_06855</name>
</gene>
<organism evidence="2 3">
    <name type="scientific">Geoglobus acetivorans</name>
    <dbReference type="NCBI Taxonomy" id="565033"/>
    <lineage>
        <taxon>Archaea</taxon>
        <taxon>Methanobacteriati</taxon>
        <taxon>Methanobacteriota</taxon>
        <taxon>Archaeoglobi</taxon>
        <taxon>Archaeoglobales</taxon>
        <taxon>Archaeoglobaceae</taxon>
        <taxon>Geoglobus</taxon>
    </lineage>
</organism>
<accession>A0ABZ3H2W0</accession>
<feature type="transmembrane region" description="Helical" evidence="1">
    <location>
        <begin position="6"/>
        <end position="36"/>
    </location>
</feature>
<keyword evidence="1" id="KW-0472">Membrane</keyword>
<dbReference type="RefSeq" id="WP_193808137.1">
    <property type="nucleotide sequence ID" value="NZ_CP087714.1"/>
</dbReference>
<keyword evidence="3" id="KW-1185">Reference proteome</keyword>
<dbReference type="EMBL" id="CP087714">
    <property type="protein sequence ID" value="XAT62974.1"/>
    <property type="molecule type" value="Genomic_DNA"/>
</dbReference>
<protein>
    <submittedName>
        <fullName evidence="2">Uncharacterized protein</fullName>
    </submittedName>
</protein>
<evidence type="ECO:0000256" key="1">
    <source>
        <dbReference type="SAM" id="Phobius"/>
    </source>
</evidence>
<feature type="transmembrane region" description="Helical" evidence="1">
    <location>
        <begin position="48"/>
        <end position="70"/>
    </location>
</feature>